<name>A0A9D1LI11_9BACT</name>
<dbReference type="Pfam" id="PF01048">
    <property type="entry name" value="PNP_UDP_1"/>
    <property type="match status" value="1"/>
</dbReference>
<dbReference type="InterPro" id="IPR035994">
    <property type="entry name" value="Nucleoside_phosphorylase_sf"/>
</dbReference>
<dbReference type="GO" id="GO:0005829">
    <property type="term" value="C:cytosol"/>
    <property type="evidence" value="ECO:0007669"/>
    <property type="project" value="TreeGrafter"/>
</dbReference>
<evidence type="ECO:0000256" key="1">
    <source>
        <dbReference type="ARBA" id="ARBA00004945"/>
    </source>
</evidence>
<keyword evidence="4 7" id="KW-0378">Hydrolase</keyword>
<proteinExistence type="predicted"/>
<dbReference type="SUPFAM" id="SSF53167">
    <property type="entry name" value="Purine and uridine phosphorylases"/>
    <property type="match status" value="1"/>
</dbReference>
<dbReference type="InterPro" id="IPR010049">
    <property type="entry name" value="MTA_SAH_Nsdase"/>
</dbReference>
<evidence type="ECO:0000256" key="2">
    <source>
        <dbReference type="ARBA" id="ARBA00011974"/>
    </source>
</evidence>
<dbReference type="InterPro" id="IPR000845">
    <property type="entry name" value="Nucleoside_phosphorylase_d"/>
</dbReference>
<dbReference type="CDD" id="cd09008">
    <property type="entry name" value="MTAN"/>
    <property type="match status" value="1"/>
</dbReference>
<protein>
    <recommendedName>
        <fullName evidence="2">adenosylhomocysteine nucleosidase</fullName>
        <ecNumber evidence="2">3.2.2.9</ecNumber>
    </recommendedName>
</protein>
<dbReference type="PANTHER" id="PTHR46832:SF1">
    <property type="entry name" value="5'-METHYLTHIOADENOSINE_S-ADENOSYLHOMOCYSTEINE NUCLEOSIDASE"/>
    <property type="match status" value="1"/>
</dbReference>
<dbReference type="PANTHER" id="PTHR46832">
    <property type="entry name" value="5'-METHYLTHIOADENOSINE/S-ADENOSYLHOMOCYSTEINE NUCLEOSIDASE"/>
    <property type="match status" value="1"/>
</dbReference>
<comment type="caution">
    <text evidence="7">The sequence shown here is derived from an EMBL/GenBank/DDBJ whole genome shotgun (WGS) entry which is preliminary data.</text>
</comment>
<dbReference type="Proteomes" id="UP000824076">
    <property type="component" value="Unassembled WGS sequence"/>
</dbReference>
<evidence type="ECO:0000256" key="5">
    <source>
        <dbReference type="ARBA" id="ARBA00023167"/>
    </source>
</evidence>
<keyword evidence="3" id="KW-0028">Amino-acid biosynthesis</keyword>
<dbReference type="GO" id="GO:0019509">
    <property type="term" value="P:L-methionine salvage from methylthioadenosine"/>
    <property type="evidence" value="ECO:0007669"/>
    <property type="project" value="InterPro"/>
</dbReference>
<sequence>MRIGIIVAMGKELQLLQHIISNKKECKCSGLQIYSGEIGNHEVYAMQCGIGKINAAIGTWLLTDNYAPELIITTGVAGGADTTVKQADIVVGEQIAYHDVWCGPGTIYGQASEMPLYFESSKEIIKIAKSLAEQFPIKFGLICSGDKFISTQEEIDEIKNKFPQAMAVDMESAAIAHVCHIKQIPIFAIRIISDTPGGDVDNTSQYENFWDAAPLHTFQVLCNILQQINEPIII</sequence>
<dbReference type="NCBIfam" id="NF004079">
    <property type="entry name" value="PRK05584.1"/>
    <property type="match status" value="1"/>
</dbReference>
<evidence type="ECO:0000256" key="3">
    <source>
        <dbReference type="ARBA" id="ARBA00022605"/>
    </source>
</evidence>
<organism evidence="7 8">
    <name type="scientific">Candidatus Limisoma intestinavium</name>
    <dbReference type="NCBI Taxonomy" id="2840856"/>
    <lineage>
        <taxon>Bacteria</taxon>
        <taxon>Pseudomonadati</taxon>
        <taxon>Bacteroidota</taxon>
        <taxon>Bacteroidia</taxon>
        <taxon>Bacteroidales</taxon>
        <taxon>Candidatus Limisoma</taxon>
    </lineage>
</organism>
<comment type="pathway">
    <text evidence="1">Amino-acid biosynthesis; L-methionine biosynthesis via salvage pathway; S-methyl-5-thio-alpha-D-ribose 1-phosphate from S-methyl-5'-thioadenosine (hydrolase route): step 1/2.</text>
</comment>
<evidence type="ECO:0000313" key="8">
    <source>
        <dbReference type="Proteomes" id="UP000824076"/>
    </source>
</evidence>
<keyword evidence="5" id="KW-0486">Methionine biosynthesis</keyword>
<dbReference type="Gene3D" id="3.40.50.1580">
    <property type="entry name" value="Nucleoside phosphorylase domain"/>
    <property type="match status" value="1"/>
</dbReference>
<dbReference type="NCBIfam" id="TIGR01704">
    <property type="entry name" value="MTA_SAH-Nsdase"/>
    <property type="match status" value="1"/>
</dbReference>
<evidence type="ECO:0000259" key="6">
    <source>
        <dbReference type="Pfam" id="PF01048"/>
    </source>
</evidence>
<accession>A0A9D1LI11</accession>
<dbReference type="GO" id="GO:0019284">
    <property type="term" value="P:L-methionine salvage from S-adenosylmethionine"/>
    <property type="evidence" value="ECO:0007669"/>
    <property type="project" value="TreeGrafter"/>
</dbReference>
<reference evidence="7" key="2">
    <citation type="journal article" date="2021" name="PeerJ">
        <title>Extensive microbial diversity within the chicken gut microbiome revealed by metagenomics and culture.</title>
        <authorList>
            <person name="Gilroy R."/>
            <person name="Ravi A."/>
            <person name="Getino M."/>
            <person name="Pursley I."/>
            <person name="Horton D.L."/>
            <person name="Alikhan N.F."/>
            <person name="Baker D."/>
            <person name="Gharbi K."/>
            <person name="Hall N."/>
            <person name="Watson M."/>
            <person name="Adriaenssens E.M."/>
            <person name="Foster-Nyarko E."/>
            <person name="Jarju S."/>
            <person name="Secka A."/>
            <person name="Antonio M."/>
            <person name="Oren A."/>
            <person name="Chaudhuri R.R."/>
            <person name="La Ragione R."/>
            <person name="Hildebrand F."/>
            <person name="Pallen M.J."/>
        </authorList>
    </citation>
    <scope>NUCLEOTIDE SEQUENCE</scope>
    <source>
        <strain evidence="7">17073</strain>
    </source>
</reference>
<dbReference type="GO" id="GO:0008782">
    <property type="term" value="F:adenosylhomocysteine nucleosidase activity"/>
    <property type="evidence" value="ECO:0007669"/>
    <property type="project" value="UniProtKB-EC"/>
</dbReference>
<dbReference type="EC" id="3.2.2.9" evidence="2"/>
<keyword evidence="7" id="KW-0326">Glycosidase</keyword>
<evidence type="ECO:0000313" key="7">
    <source>
        <dbReference type="EMBL" id="HIU39506.1"/>
    </source>
</evidence>
<feature type="domain" description="Nucleoside phosphorylase" evidence="6">
    <location>
        <begin position="2"/>
        <end position="210"/>
    </location>
</feature>
<gene>
    <name evidence="7" type="ORF">IAD18_07570</name>
</gene>
<evidence type="ECO:0000256" key="4">
    <source>
        <dbReference type="ARBA" id="ARBA00022801"/>
    </source>
</evidence>
<dbReference type="GO" id="GO:0008930">
    <property type="term" value="F:methylthioadenosine nucleosidase activity"/>
    <property type="evidence" value="ECO:0007669"/>
    <property type="project" value="InterPro"/>
</dbReference>
<dbReference type="GO" id="GO:0009164">
    <property type="term" value="P:nucleoside catabolic process"/>
    <property type="evidence" value="ECO:0007669"/>
    <property type="project" value="InterPro"/>
</dbReference>
<dbReference type="EMBL" id="DVMS01000209">
    <property type="protein sequence ID" value="HIU39506.1"/>
    <property type="molecule type" value="Genomic_DNA"/>
</dbReference>
<dbReference type="AlphaFoldDB" id="A0A9D1LI11"/>
<reference evidence="7" key="1">
    <citation type="submission" date="2020-10" db="EMBL/GenBank/DDBJ databases">
        <authorList>
            <person name="Gilroy R."/>
        </authorList>
    </citation>
    <scope>NUCLEOTIDE SEQUENCE</scope>
    <source>
        <strain evidence="7">17073</strain>
    </source>
</reference>